<evidence type="ECO:0000256" key="1">
    <source>
        <dbReference type="ARBA" id="ARBA00004592"/>
    </source>
</evidence>
<dbReference type="InterPro" id="IPR045156">
    <property type="entry name" value="Vac8"/>
</dbReference>
<keyword evidence="3" id="KW-0926">Vacuole</keyword>
<dbReference type="Gene3D" id="1.25.10.10">
    <property type="entry name" value="Leucine-rich Repeat Variant"/>
    <property type="match status" value="3"/>
</dbReference>
<evidence type="ECO:0000256" key="4">
    <source>
        <dbReference type="ARBA" id="ARBA00022737"/>
    </source>
</evidence>
<keyword evidence="6" id="KW-0449">Lipoprotein</keyword>
<dbReference type="PANTHER" id="PTHR47249:SF1">
    <property type="entry name" value="VACUOLAR PROTEIN 8"/>
    <property type="match status" value="1"/>
</dbReference>
<dbReference type="SUPFAM" id="SSF48371">
    <property type="entry name" value="ARM repeat"/>
    <property type="match status" value="2"/>
</dbReference>
<keyword evidence="9" id="KW-1185">Reference proteome</keyword>
<dbReference type="KEGG" id="cme:CYME_CMT336C"/>
<evidence type="ECO:0000256" key="5">
    <source>
        <dbReference type="ARBA" id="ARBA00023136"/>
    </source>
</evidence>
<dbReference type="GO" id="GO:0071562">
    <property type="term" value="P:nucleus-vacuole junction assembly"/>
    <property type="evidence" value="ECO:0007669"/>
    <property type="project" value="InterPro"/>
</dbReference>
<dbReference type="GO" id="GO:0005774">
    <property type="term" value="C:vacuolar membrane"/>
    <property type="evidence" value="ECO:0007669"/>
    <property type="project" value="UniProtKB-SubCell"/>
</dbReference>
<dbReference type="Proteomes" id="UP000007014">
    <property type="component" value="Chromosome 20"/>
</dbReference>
<evidence type="ECO:0000313" key="8">
    <source>
        <dbReference type="EMBL" id="BAM83295.1"/>
    </source>
</evidence>
<keyword evidence="5" id="KW-0472">Membrane</keyword>
<dbReference type="Gramene" id="CMT336CT">
    <property type="protein sequence ID" value="CMT336CT"/>
    <property type="gene ID" value="CMT336C"/>
</dbReference>
<reference evidence="8 9" key="2">
    <citation type="journal article" date="2007" name="BMC Biol.">
        <title>A 100%-complete sequence reveals unusually simple genomic features in the hot-spring red alga Cyanidioschyzon merolae.</title>
        <authorList>
            <person name="Nozaki H."/>
            <person name="Takano H."/>
            <person name="Misumi O."/>
            <person name="Terasawa K."/>
            <person name="Matsuzaki M."/>
            <person name="Maruyama S."/>
            <person name="Nishida K."/>
            <person name="Yagisawa F."/>
            <person name="Yoshida Y."/>
            <person name="Fujiwara T."/>
            <person name="Takio S."/>
            <person name="Tamura K."/>
            <person name="Chung S.J."/>
            <person name="Nakamura S."/>
            <person name="Kuroiwa H."/>
            <person name="Tanaka K."/>
            <person name="Sato N."/>
            <person name="Kuroiwa T."/>
        </authorList>
    </citation>
    <scope>NUCLEOTIDE SEQUENCE [LARGE SCALE GENOMIC DNA]</scope>
    <source>
        <strain evidence="8 9">10D</strain>
    </source>
</reference>
<dbReference type="InterPro" id="IPR000225">
    <property type="entry name" value="Armadillo"/>
</dbReference>
<dbReference type="InterPro" id="IPR016024">
    <property type="entry name" value="ARM-type_fold"/>
</dbReference>
<proteinExistence type="inferred from homology"/>
<dbReference type="AlphaFoldDB" id="M1V7Q9"/>
<protein>
    <recommendedName>
        <fullName evidence="7">Vacuolar protein 8</fullName>
    </recommendedName>
</protein>
<dbReference type="PANTHER" id="PTHR47249">
    <property type="entry name" value="VACUOLAR PROTEIN 8"/>
    <property type="match status" value="1"/>
</dbReference>
<gene>
    <name evidence="8" type="ORF">CYME_CMT336C</name>
</gene>
<dbReference type="OrthoDB" id="10268130at2759"/>
<dbReference type="HOGENOM" id="CLU_328007_0_0_1"/>
<reference evidence="8 9" key="1">
    <citation type="journal article" date="2004" name="Nature">
        <title>Genome sequence of the ultrasmall unicellular red alga Cyanidioschyzon merolae 10D.</title>
        <authorList>
            <person name="Matsuzaki M."/>
            <person name="Misumi O."/>
            <person name="Shin-i T."/>
            <person name="Maruyama S."/>
            <person name="Takahara M."/>
            <person name="Miyagishima S."/>
            <person name="Mori T."/>
            <person name="Nishida K."/>
            <person name="Yagisawa F."/>
            <person name="Nishida K."/>
            <person name="Yoshida Y."/>
            <person name="Nishimura Y."/>
            <person name="Nakao S."/>
            <person name="Kobayashi T."/>
            <person name="Momoyama Y."/>
            <person name="Higashiyama T."/>
            <person name="Minoda A."/>
            <person name="Sano M."/>
            <person name="Nomoto H."/>
            <person name="Oishi K."/>
            <person name="Hayashi H."/>
            <person name="Ohta F."/>
            <person name="Nishizaka S."/>
            <person name="Haga S."/>
            <person name="Miura S."/>
            <person name="Morishita T."/>
            <person name="Kabeya Y."/>
            <person name="Terasawa K."/>
            <person name="Suzuki Y."/>
            <person name="Ishii Y."/>
            <person name="Asakawa S."/>
            <person name="Takano H."/>
            <person name="Ohta N."/>
            <person name="Kuroiwa H."/>
            <person name="Tanaka K."/>
            <person name="Shimizu N."/>
            <person name="Sugano S."/>
            <person name="Sato N."/>
            <person name="Nozaki H."/>
            <person name="Ogasawara N."/>
            <person name="Kohara Y."/>
            <person name="Kuroiwa T."/>
        </authorList>
    </citation>
    <scope>NUCLEOTIDE SEQUENCE [LARGE SCALE GENOMIC DNA]</scope>
    <source>
        <strain evidence="8 9">10D</strain>
    </source>
</reference>
<comment type="subcellular location">
    <subcellularLocation>
        <location evidence="1">Vacuole membrane</location>
        <topology evidence="1">Lipid-anchor</topology>
    </subcellularLocation>
</comment>
<accession>M1V7Q9</accession>
<dbReference type="OMA" id="ACWISAS"/>
<dbReference type="SMART" id="SM00185">
    <property type="entry name" value="ARM"/>
    <property type="match status" value="5"/>
</dbReference>
<evidence type="ECO:0000313" key="9">
    <source>
        <dbReference type="Proteomes" id="UP000007014"/>
    </source>
</evidence>
<organism evidence="8 9">
    <name type="scientific">Cyanidioschyzon merolae (strain NIES-3377 / 10D)</name>
    <name type="common">Unicellular red alga</name>
    <dbReference type="NCBI Taxonomy" id="280699"/>
    <lineage>
        <taxon>Eukaryota</taxon>
        <taxon>Rhodophyta</taxon>
        <taxon>Bangiophyceae</taxon>
        <taxon>Cyanidiales</taxon>
        <taxon>Cyanidiaceae</taxon>
        <taxon>Cyanidioschyzon</taxon>
    </lineage>
</organism>
<sequence>MLTLWRLQSVQRLPIARPLQKLLGKSSQQALGFRTETTARLGPRQGAAFPWQSRPLTQSPAVGGLHGTAKRLLQFALSVGTCTFVALYGFPTGLSANLGVASSESITIAGVNTGPGGAASTGTSSPRTDETCTKRIRELMDVVKSSELAAAKEAANEILQYAVQQGTAVELASCGVGGVLAQTLERPDIDVDLRTTLLEILGEIVRNKQTHSQLRDTPLLRSLLHCLNRDAGVAAQCGGMTSGFLFLFGRQRKPVDWSQLNAPLIQQVARILANLALSESIWSTATSADETRLMKTLACALASVHEAQKNTTMLISTQAQIRETERALILCIANVSRLAAFATPKRNFLRELLSALESDDSSVAQYALSGLRSLANQAPMLAALTSEEALERLGRVIARSDEPGLRTMALRILQDAAFAKSPGTTSAIDMRAANRFEKCHIPETLLDVLRENLSGRNDTGPERDAAQMELPQRAACKTIAALCSVPGAPGEHLSRAFLLHGADRELLRIAETFEGIDRFRPPHATVGAAALDAFAVMMQSARIRVQLIARDASFLVRRLADCVPDAEGVTSRVPSPTCRSLLRLIGQLSEDSDTLYLLANQGLCQALYGILQGRLSLSTNEAQILVHTIANLSRIDNAKLDLLGSRGALRILMKLPTLWAQASGNQVQAEVIGNNDSLRRELARALFNVSTGGLSRVMAAQAGGVEAAVRLATDPDPSVRRYGVRALSLFAEQIENSIRIAQANGLPVLASAVAQRRTDPETARAALLALAELTNNVDLHPHLLKLGAGTYFAQYATQSVDIESQQYALAALCNLSATPTGRATLQSLGVHRLLSGLALSAAVPPELAMLANMVVANIVRNEQNVMQTVPFSIPPPE</sequence>
<evidence type="ECO:0000256" key="7">
    <source>
        <dbReference type="ARBA" id="ARBA00026209"/>
    </source>
</evidence>
<dbReference type="GO" id="GO:0043495">
    <property type="term" value="F:protein-membrane adaptor activity"/>
    <property type="evidence" value="ECO:0007669"/>
    <property type="project" value="InterPro"/>
</dbReference>
<evidence type="ECO:0000256" key="2">
    <source>
        <dbReference type="ARBA" id="ARBA00005462"/>
    </source>
</evidence>
<dbReference type="GeneID" id="16998051"/>
<dbReference type="RefSeq" id="XP_005539331.1">
    <property type="nucleotide sequence ID" value="XM_005539274.1"/>
</dbReference>
<dbReference type="EMBL" id="AP006502">
    <property type="protein sequence ID" value="BAM83295.1"/>
    <property type="molecule type" value="Genomic_DNA"/>
</dbReference>
<dbReference type="InterPro" id="IPR011989">
    <property type="entry name" value="ARM-like"/>
</dbReference>
<evidence type="ECO:0000256" key="3">
    <source>
        <dbReference type="ARBA" id="ARBA00022554"/>
    </source>
</evidence>
<name>M1V7Q9_CYAM1</name>
<evidence type="ECO:0000256" key="6">
    <source>
        <dbReference type="ARBA" id="ARBA00023288"/>
    </source>
</evidence>
<comment type="similarity">
    <text evidence="2">Belongs to the beta-catenin family.</text>
</comment>
<keyword evidence="4" id="KW-0677">Repeat</keyword>